<dbReference type="Proteomes" id="UP001054945">
    <property type="component" value="Unassembled WGS sequence"/>
</dbReference>
<evidence type="ECO:0000313" key="2">
    <source>
        <dbReference type="EMBL" id="GIY68114.1"/>
    </source>
</evidence>
<evidence type="ECO:0000313" key="3">
    <source>
        <dbReference type="Proteomes" id="UP001054945"/>
    </source>
</evidence>
<feature type="transmembrane region" description="Helical" evidence="1">
    <location>
        <begin position="7"/>
        <end position="29"/>
    </location>
</feature>
<keyword evidence="1" id="KW-0472">Membrane</keyword>
<dbReference type="EMBL" id="BPLR01014331">
    <property type="protein sequence ID" value="GIY68114.1"/>
    <property type="molecule type" value="Genomic_DNA"/>
</dbReference>
<keyword evidence="3" id="KW-1185">Reference proteome</keyword>
<keyword evidence="1" id="KW-1133">Transmembrane helix</keyword>
<reference evidence="2 3" key="1">
    <citation type="submission" date="2021-06" db="EMBL/GenBank/DDBJ databases">
        <title>Caerostris extrusa draft genome.</title>
        <authorList>
            <person name="Kono N."/>
            <person name="Arakawa K."/>
        </authorList>
    </citation>
    <scope>NUCLEOTIDE SEQUENCE [LARGE SCALE GENOMIC DNA]</scope>
</reference>
<keyword evidence="1" id="KW-0812">Transmembrane</keyword>
<evidence type="ECO:0000256" key="1">
    <source>
        <dbReference type="SAM" id="Phobius"/>
    </source>
</evidence>
<organism evidence="2 3">
    <name type="scientific">Caerostris extrusa</name>
    <name type="common">Bark spider</name>
    <name type="synonym">Caerostris bankana</name>
    <dbReference type="NCBI Taxonomy" id="172846"/>
    <lineage>
        <taxon>Eukaryota</taxon>
        <taxon>Metazoa</taxon>
        <taxon>Ecdysozoa</taxon>
        <taxon>Arthropoda</taxon>
        <taxon>Chelicerata</taxon>
        <taxon>Arachnida</taxon>
        <taxon>Araneae</taxon>
        <taxon>Araneomorphae</taxon>
        <taxon>Entelegynae</taxon>
        <taxon>Araneoidea</taxon>
        <taxon>Araneidae</taxon>
        <taxon>Caerostris</taxon>
    </lineage>
</organism>
<accession>A0AAV4VE03</accession>
<feature type="transmembrane region" description="Helical" evidence="1">
    <location>
        <begin position="49"/>
        <end position="70"/>
    </location>
</feature>
<dbReference type="AlphaFoldDB" id="A0AAV4VE03"/>
<proteinExistence type="predicted"/>
<gene>
    <name evidence="2" type="ORF">CEXT_483251</name>
</gene>
<comment type="caution">
    <text evidence="2">The sequence shown here is derived from an EMBL/GenBank/DDBJ whole genome shotgun (WGS) entry which is preliminary data.</text>
</comment>
<sequence>MEHITEIVIRMIFSGHFQALCSIALVSSLQQDTSQHFGNIHLCKLGRRLGLPLAVLGILTSLIVFGMDYAHSS</sequence>
<name>A0AAV4VE03_CAEEX</name>
<protein>
    <submittedName>
        <fullName evidence="2">Uncharacterized protein</fullName>
    </submittedName>
</protein>